<evidence type="ECO:0000313" key="2">
    <source>
        <dbReference type="Proteomes" id="UP000093129"/>
    </source>
</evidence>
<name>A0A1B9BWU2_9PROT</name>
<dbReference type="RefSeq" id="WP_065413739.1">
    <property type="nucleotide sequence ID" value="NZ_MASQ01000099.1"/>
</dbReference>
<reference evidence="1 2" key="1">
    <citation type="submission" date="2016-07" db="EMBL/GenBank/DDBJ databases">
        <title>Draft genome of a psychrotolerant acidophile Acidithiobacillus ferrivorans strain YL15.</title>
        <authorList>
            <person name="Peng T."/>
            <person name="Ma L."/>
            <person name="Nan M."/>
            <person name="An N."/>
            <person name="Wang M."/>
            <person name="Qiu G."/>
            <person name="Zeng W."/>
        </authorList>
    </citation>
    <scope>NUCLEOTIDE SEQUENCE [LARGE SCALE GENOMIC DNA]</scope>
    <source>
        <strain evidence="1 2">YL15</strain>
    </source>
</reference>
<evidence type="ECO:0008006" key="3">
    <source>
        <dbReference type="Google" id="ProtNLM"/>
    </source>
</evidence>
<dbReference type="Pfam" id="PF14103">
    <property type="entry name" value="DUF4276"/>
    <property type="match status" value="1"/>
</dbReference>
<dbReference type="EMBL" id="MASQ01000099">
    <property type="protein sequence ID" value="OCB02195.1"/>
    <property type="molecule type" value="Genomic_DNA"/>
</dbReference>
<protein>
    <recommendedName>
        <fullName evidence="3">DUF4276 family protein</fullName>
    </recommendedName>
</protein>
<evidence type="ECO:0000313" key="1">
    <source>
        <dbReference type="EMBL" id="OCB02195.1"/>
    </source>
</evidence>
<gene>
    <name evidence="1" type="ORF">BBC27_14155</name>
</gene>
<dbReference type="AlphaFoldDB" id="A0A1B9BWU2"/>
<proteinExistence type="predicted"/>
<organism evidence="1 2">
    <name type="scientific">Acidithiobacillus ferrivorans</name>
    <dbReference type="NCBI Taxonomy" id="160808"/>
    <lineage>
        <taxon>Bacteria</taxon>
        <taxon>Pseudomonadati</taxon>
        <taxon>Pseudomonadota</taxon>
        <taxon>Acidithiobacillia</taxon>
        <taxon>Acidithiobacillales</taxon>
        <taxon>Acidithiobacillaceae</taxon>
        <taxon>Acidithiobacillus</taxon>
    </lineage>
</organism>
<dbReference type="Proteomes" id="UP000093129">
    <property type="component" value="Unassembled WGS sequence"/>
</dbReference>
<sequence length="227" mass="25541">MMEVIVFAEGPTEEQFIKLLVAPALRSLQVFVKPQMLKTSQEARGGAVNFDRLKFNARNTLRQKPNAVLTTLLDLYGLDTTFPGFEEAKAKPDLDSRVNHLNTALANELVAYVDCRPERFIAHIQPYEFEGLLFSDPHALAQTEPGWQASLAKLTEVRAAFPTPEHINDSYETKPSRRLEQLLQPGYKKTRHGPLAAKLVSLATMENECPHFHGWMESLRRLGGMVA</sequence>
<accession>A0A1B9BWU2</accession>
<dbReference type="InterPro" id="IPR025455">
    <property type="entry name" value="DUF4276"/>
</dbReference>
<comment type="caution">
    <text evidence="1">The sequence shown here is derived from an EMBL/GenBank/DDBJ whole genome shotgun (WGS) entry which is preliminary data.</text>
</comment>